<evidence type="ECO:0000313" key="5">
    <source>
        <dbReference type="EMBL" id="TWT98041.1"/>
    </source>
</evidence>
<reference evidence="5 6" key="1">
    <citation type="submission" date="2019-02" db="EMBL/GenBank/DDBJ databases">
        <title>Deep-cultivation of Planctomycetes and their phenomic and genomic characterization uncovers novel biology.</title>
        <authorList>
            <person name="Wiegand S."/>
            <person name="Jogler M."/>
            <person name="Boedeker C."/>
            <person name="Pinto D."/>
            <person name="Vollmers J."/>
            <person name="Rivas-Marin E."/>
            <person name="Kohn T."/>
            <person name="Peeters S.H."/>
            <person name="Heuer A."/>
            <person name="Rast P."/>
            <person name="Oberbeckmann S."/>
            <person name="Bunk B."/>
            <person name="Jeske O."/>
            <person name="Meyerdierks A."/>
            <person name="Storesund J.E."/>
            <person name="Kallscheuer N."/>
            <person name="Luecker S."/>
            <person name="Lage O.M."/>
            <person name="Pohl T."/>
            <person name="Merkel B.J."/>
            <person name="Hornburger P."/>
            <person name="Mueller R.-W."/>
            <person name="Bruemmer F."/>
            <person name="Labrenz M."/>
            <person name="Spormann A.M."/>
            <person name="Op Den Camp H."/>
            <person name="Overmann J."/>
            <person name="Amann R."/>
            <person name="Jetten M.S.M."/>
            <person name="Mascher T."/>
            <person name="Medema M.H."/>
            <person name="Devos D.P."/>
            <person name="Kaster A.-K."/>
            <person name="Ovreas L."/>
            <person name="Rohde M."/>
            <person name="Galperin M.Y."/>
            <person name="Jogler C."/>
        </authorList>
    </citation>
    <scope>NUCLEOTIDE SEQUENCE [LARGE SCALE GENOMIC DNA]</scope>
    <source>
        <strain evidence="5 6">Pla108</strain>
    </source>
</reference>
<proteinExistence type="predicted"/>
<dbReference type="Gene3D" id="3.40.50.300">
    <property type="entry name" value="P-loop containing nucleotide triphosphate hydrolases"/>
    <property type="match status" value="1"/>
</dbReference>
<sequence>MIQFEGVSRSYGDTLAVRHLDLQIESGELFALLGHNGAGKTTTIKMMVGLLRPEAGRVLIDGRDVVTQVREATSRIGYVPDEPYLYDKLSGREFLYFVAEMHGLSRKDATVAIDREIERFGLGRFADELSESYSHGMKQRTVFAAALLHDPPVLVVDEPLVGLDPHSIRLVKDLLHERAQSGTSIFMSTHTLTAAEEIADRIGVMQRGELIFLGTIDELRHEYHAEGKSLESVYLSISGGAVGGATVDEVAQEEAVAHPTASDESP</sequence>
<dbReference type="InterPro" id="IPR027417">
    <property type="entry name" value="P-loop_NTPase"/>
</dbReference>
<keyword evidence="1" id="KW-0813">Transport</keyword>
<dbReference type="OrthoDB" id="9795548at2"/>
<accession>A0A5C6AG54</accession>
<dbReference type="Pfam" id="PF00005">
    <property type="entry name" value="ABC_tran"/>
    <property type="match status" value="1"/>
</dbReference>
<gene>
    <name evidence="5" type="primary">skfE</name>
    <name evidence="5" type="ORF">Pla108_21960</name>
</gene>
<name>A0A5C6AG54_9BACT</name>
<keyword evidence="6" id="KW-1185">Reference proteome</keyword>
<dbReference type="SUPFAM" id="SSF52540">
    <property type="entry name" value="P-loop containing nucleoside triphosphate hydrolases"/>
    <property type="match status" value="1"/>
</dbReference>
<dbReference type="InterPro" id="IPR003593">
    <property type="entry name" value="AAA+_ATPase"/>
</dbReference>
<dbReference type="GO" id="GO:0005524">
    <property type="term" value="F:ATP binding"/>
    <property type="evidence" value="ECO:0007669"/>
    <property type="project" value="UniProtKB-KW"/>
</dbReference>
<keyword evidence="3 5" id="KW-0067">ATP-binding</keyword>
<dbReference type="AlphaFoldDB" id="A0A5C6AG54"/>
<dbReference type="PROSITE" id="PS50893">
    <property type="entry name" value="ABC_TRANSPORTER_2"/>
    <property type="match status" value="1"/>
</dbReference>
<dbReference type="PANTHER" id="PTHR42939:SF1">
    <property type="entry name" value="ABC TRANSPORTER ATP-BINDING PROTEIN ALBC-RELATED"/>
    <property type="match status" value="1"/>
</dbReference>
<evidence type="ECO:0000256" key="1">
    <source>
        <dbReference type="ARBA" id="ARBA00022448"/>
    </source>
</evidence>
<protein>
    <submittedName>
        <fullName evidence="5">SkfA peptide export ATP-binding protein SkfE</fullName>
    </submittedName>
</protein>
<dbReference type="Proteomes" id="UP000317421">
    <property type="component" value="Unassembled WGS sequence"/>
</dbReference>
<dbReference type="RefSeq" id="WP_146444928.1">
    <property type="nucleotide sequence ID" value="NZ_SJPR01000002.1"/>
</dbReference>
<feature type="domain" description="ABC transporter" evidence="4">
    <location>
        <begin position="2"/>
        <end position="232"/>
    </location>
</feature>
<keyword evidence="2" id="KW-0547">Nucleotide-binding</keyword>
<dbReference type="EMBL" id="SJPR01000002">
    <property type="protein sequence ID" value="TWT98041.1"/>
    <property type="molecule type" value="Genomic_DNA"/>
</dbReference>
<dbReference type="GO" id="GO:0016887">
    <property type="term" value="F:ATP hydrolysis activity"/>
    <property type="evidence" value="ECO:0007669"/>
    <property type="project" value="InterPro"/>
</dbReference>
<evidence type="ECO:0000256" key="2">
    <source>
        <dbReference type="ARBA" id="ARBA00022741"/>
    </source>
</evidence>
<evidence type="ECO:0000313" key="6">
    <source>
        <dbReference type="Proteomes" id="UP000317421"/>
    </source>
</evidence>
<dbReference type="InterPro" id="IPR003439">
    <property type="entry name" value="ABC_transporter-like_ATP-bd"/>
</dbReference>
<evidence type="ECO:0000259" key="4">
    <source>
        <dbReference type="PROSITE" id="PS50893"/>
    </source>
</evidence>
<dbReference type="CDD" id="cd03230">
    <property type="entry name" value="ABC_DR_subfamily_A"/>
    <property type="match status" value="1"/>
</dbReference>
<dbReference type="SMART" id="SM00382">
    <property type="entry name" value="AAA"/>
    <property type="match status" value="1"/>
</dbReference>
<organism evidence="5 6">
    <name type="scientific">Botrimarina colliarenosi</name>
    <dbReference type="NCBI Taxonomy" id="2528001"/>
    <lineage>
        <taxon>Bacteria</taxon>
        <taxon>Pseudomonadati</taxon>
        <taxon>Planctomycetota</taxon>
        <taxon>Planctomycetia</taxon>
        <taxon>Pirellulales</taxon>
        <taxon>Lacipirellulaceae</taxon>
        <taxon>Botrimarina</taxon>
    </lineage>
</organism>
<dbReference type="PANTHER" id="PTHR42939">
    <property type="entry name" value="ABC TRANSPORTER ATP-BINDING PROTEIN ALBC-RELATED"/>
    <property type="match status" value="1"/>
</dbReference>
<comment type="caution">
    <text evidence="5">The sequence shown here is derived from an EMBL/GenBank/DDBJ whole genome shotgun (WGS) entry which is preliminary data.</text>
</comment>
<evidence type="ECO:0000256" key="3">
    <source>
        <dbReference type="ARBA" id="ARBA00022840"/>
    </source>
</evidence>
<dbReference type="InterPro" id="IPR051782">
    <property type="entry name" value="ABC_Transporter_VariousFunc"/>
</dbReference>